<sequence length="178" mass="19608">NLRARYNGFGDVRIEQNNAATLQDAAGADLVGAWWLPAKSILYYNFFGLAAVGNYPTHYGVWAFPPTIAHKLRYNITLTPDEQALANELGIKNTVEKGLLPLPISQQIEREYYVLGEETHIRTMNIAALNTVYTLETIYPKPNGEFLVLTRVAAAPPVAPADNIHLLLGPPPLLSGVR</sequence>
<proteinExistence type="predicted"/>
<accession>X1SBA6</accession>
<dbReference type="EMBL" id="BARW01001305">
    <property type="protein sequence ID" value="GAI72710.1"/>
    <property type="molecule type" value="Genomic_DNA"/>
</dbReference>
<gene>
    <name evidence="1" type="ORF">S12H4_04294</name>
</gene>
<organism evidence="1">
    <name type="scientific">marine sediment metagenome</name>
    <dbReference type="NCBI Taxonomy" id="412755"/>
    <lineage>
        <taxon>unclassified sequences</taxon>
        <taxon>metagenomes</taxon>
        <taxon>ecological metagenomes</taxon>
    </lineage>
</organism>
<name>X1SBA6_9ZZZZ</name>
<comment type="caution">
    <text evidence="1">The sequence shown here is derived from an EMBL/GenBank/DDBJ whole genome shotgun (WGS) entry which is preliminary data.</text>
</comment>
<evidence type="ECO:0000313" key="1">
    <source>
        <dbReference type="EMBL" id="GAI72710.1"/>
    </source>
</evidence>
<reference evidence="1" key="1">
    <citation type="journal article" date="2014" name="Front. Microbiol.">
        <title>High frequency of phylogenetically diverse reductive dehalogenase-homologous genes in deep subseafloor sedimentary metagenomes.</title>
        <authorList>
            <person name="Kawai M."/>
            <person name="Futagami T."/>
            <person name="Toyoda A."/>
            <person name="Takaki Y."/>
            <person name="Nishi S."/>
            <person name="Hori S."/>
            <person name="Arai W."/>
            <person name="Tsubouchi T."/>
            <person name="Morono Y."/>
            <person name="Uchiyama I."/>
            <person name="Ito T."/>
            <person name="Fujiyama A."/>
            <person name="Inagaki F."/>
            <person name="Takami H."/>
        </authorList>
    </citation>
    <scope>NUCLEOTIDE SEQUENCE</scope>
    <source>
        <strain evidence="1">Expedition CK06-06</strain>
    </source>
</reference>
<protein>
    <submittedName>
        <fullName evidence="1">Uncharacterized protein</fullName>
    </submittedName>
</protein>
<dbReference type="AlphaFoldDB" id="X1SBA6"/>
<feature type="non-terminal residue" evidence="1">
    <location>
        <position position="1"/>
    </location>
</feature>